<evidence type="ECO:0000313" key="2">
    <source>
        <dbReference type="Proteomes" id="UP000324629"/>
    </source>
</evidence>
<comment type="caution">
    <text evidence="1">The sequence shown here is derived from an EMBL/GenBank/DDBJ whole genome shotgun (WGS) entry which is preliminary data.</text>
</comment>
<reference evidence="1 2" key="1">
    <citation type="journal article" date="2019" name="Gigascience">
        <title>Whole-genome sequence of the oriental lung fluke Paragonimus westermani.</title>
        <authorList>
            <person name="Oey H."/>
            <person name="Zakrzewski M."/>
            <person name="Narain K."/>
            <person name="Devi K.R."/>
            <person name="Agatsuma T."/>
            <person name="Nawaratna S."/>
            <person name="Gobert G.N."/>
            <person name="Jones M.K."/>
            <person name="Ragan M.A."/>
            <person name="McManus D.P."/>
            <person name="Krause L."/>
        </authorList>
    </citation>
    <scope>NUCLEOTIDE SEQUENCE [LARGE SCALE GENOMIC DNA]</scope>
    <source>
        <strain evidence="1 2">IND2009</strain>
    </source>
</reference>
<sequence length="102" mass="11739">MSLSNRRDVQALTLLLKSTLLKGAFRLTKFYSNVKSILTVISIRELSSVTVDLDRQQTEVQKAFRVFWDGQSYNVRFKVSGWQGKATRHHCSTLSAWSLHSY</sequence>
<name>A0A5J4NLH6_9TREM</name>
<organism evidence="1 2">
    <name type="scientific">Paragonimus westermani</name>
    <dbReference type="NCBI Taxonomy" id="34504"/>
    <lineage>
        <taxon>Eukaryota</taxon>
        <taxon>Metazoa</taxon>
        <taxon>Spiralia</taxon>
        <taxon>Lophotrochozoa</taxon>
        <taxon>Platyhelminthes</taxon>
        <taxon>Trematoda</taxon>
        <taxon>Digenea</taxon>
        <taxon>Plagiorchiida</taxon>
        <taxon>Troglotremata</taxon>
        <taxon>Troglotrematidae</taxon>
        <taxon>Paragonimus</taxon>
    </lineage>
</organism>
<proteinExistence type="predicted"/>
<protein>
    <submittedName>
        <fullName evidence="1">Uncharacterized protein</fullName>
    </submittedName>
</protein>
<dbReference type="AlphaFoldDB" id="A0A5J4NLH6"/>
<dbReference type="Proteomes" id="UP000324629">
    <property type="component" value="Unassembled WGS sequence"/>
</dbReference>
<gene>
    <name evidence="1" type="ORF">DEA37_0014843</name>
</gene>
<keyword evidence="2" id="KW-1185">Reference proteome</keyword>
<accession>A0A5J4NLH6</accession>
<evidence type="ECO:0000313" key="1">
    <source>
        <dbReference type="EMBL" id="KAA3676110.1"/>
    </source>
</evidence>
<dbReference type="EMBL" id="QNGE01002145">
    <property type="protein sequence ID" value="KAA3676110.1"/>
    <property type="molecule type" value="Genomic_DNA"/>
</dbReference>